<evidence type="ECO:0000313" key="1">
    <source>
        <dbReference type="EMBL" id="NMC63207.1"/>
    </source>
</evidence>
<protein>
    <submittedName>
        <fullName evidence="1">Uncharacterized protein</fullName>
    </submittedName>
</protein>
<reference evidence="1 2" key="1">
    <citation type="journal article" date="2020" name="Biotechnol. Biofuels">
        <title>New insights from the biogas microbiome by comprehensive genome-resolved metagenomics of nearly 1600 species originating from multiple anaerobic digesters.</title>
        <authorList>
            <person name="Campanaro S."/>
            <person name="Treu L."/>
            <person name="Rodriguez-R L.M."/>
            <person name="Kovalovszki A."/>
            <person name="Ziels R.M."/>
            <person name="Maus I."/>
            <person name="Zhu X."/>
            <person name="Kougias P.G."/>
            <person name="Basile A."/>
            <person name="Luo G."/>
            <person name="Schluter A."/>
            <person name="Konstantinidis K.T."/>
            <person name="Angelidaki I."/>
        </authorList>
    </citation>
    <scope>NUCLEOTIDE SEQUENCE [LARGE SCALE GENOMIC DNA]</scope>
    <source>
        <strain evidence="1">AS27yjCOA_65</strain>
    </source>
</reference>
<proteinExistence type="predicted"/>
<dbReference type="Proteomes" id="UP000524246">
    <property type="component" value="Unassembled WGS sequence"/>
</dbReference>
<sequence length="124" mass="14550">MHNCLDRQQLADLVDYIVFGSEIDGELKARFSLAQDWQEQLICLAYLLSMVLEGKAKGKRDYSTTIDKIYELSTEIYLSIQEFDSDFIKYMLEHTRDKSLLLEEELVGLQARLSEHSYDRAIRY</sequence>
<gene>
    <name evidence="1" type="ORF">GYA55_08555</name>
</gene>
<accession>A0A7X9IKH5</accession>
<dbReference type="AlphaFoldDB" id="A0A7X9IKH5"/>
<comment type="caution">
    <text evidence="1">The sequence shown here is derived from an EMBL/GenBank/DDBJ whole genome shotgun (WGS) entry which is preliminary data.</text>
</comment>
<organism evidence="1 2">
    <name type="scientific">SAR324 cluster bacterium</name>
    <dbReference type="NCBI Taxonomy" id="2024889"/>
    <lineage>
        <taxon>Bacteria</taxon>
        <taxon>Deltaproteobacteria</taxon>
        <taxon>SAR324 cluster</taxon>
    </lineage>
</organism>
<evidence type="ECO:0000313" key="2">
    <source>
        <dbReference type="Proteomes" id="UP000524246"/>
    </source>
</evidence>
<name>A0A7X9IKH5_9DELT</name>
<dbReference type="EMBL" id="JAAZON010000380">
    <property type="protein sequence ID" value="NMC63207.1"/>
    <property type="molecule type" value="Genomic_DNA"/>
</dbReference>